<dbReference type="AlphaFoldDB" id="A0AAW5EEE6"/>
<dbReference type="InterPro" id="IPR048999">
    <property type="entry name" value="STT3-PglB_core"/>
</dbReference>
<name>A0AAW5EEE6_CAMJU</name>
<feature type="transmembrane region" description="Helical" evidence="1">
    <location>
        <begin position="50"/>
        <end position="69"/>
    </location>
</feature>
<comment type="caution">
    <text evidence="3">The sequence shown here is derived from an EMBL/GenBank/DDBJ whole genome shotgun (WGS) entry which is preliminary data.</text>
</comment>
<feature type="domain" description="STT3/PglB/AglB core" evidence="2">
    <location>
        <begin position="97"/>
        <end position="135"/>
    </location>
</feature>
<feature type="non-terminal residue" evidence="3">
    <location>
        <position position="1"/>
    </location>
</feature>
<feature type="transmembrane region" description="Helical" evidence="1">
    <location>
        <begin position="20"/>
        <end position="38"/>
    </location>
</feature>
<organism evidence="3 4">
    <name type="scientific">Campylobacter jejuni</name>
    <dbReference type="NCBI Taxonomy" id="197"/>
    <lineage>
        <taxon>Bacteria</taxon>
        <taxon>Pseudomonadati</taxon>
        <taxon>Campylobacterota</taxon>
        <taxon>Epsilonproteobacteria</taxon>
        <taxon>Campylobacterales</taxon>
        <taxon>Campylobacteraceae</taxon>
        <taxon>Campylobacter</taxon>
    </lineage>
</organism>
<dbReference type="Proteomes" id="UP001199644">
    <property type="component" value="Unassembled WGS sequence"/>
</dbReference>
<keyword evidence="1" id="KW-0812">Transmembrane</keyword>
<dbReference type="Pfam" id="PF21436">
    <property type="entry name" value="STT3-PglB_core"/>
    <property type="match status" value="1"/>
</dbReference>
<evidence type="ECO:0000313" key="4">
    <source>
        <dbReference type="Proteomes" id="UP001199644"/>
    </source>
</evidence>
<sequence>LALPMLALGFLALKSGLRFTIYAVPVLALGFGFLMSLLQERKQKNNNTYWWANIGVFIFTFLSLIPMFYHINNYKAPTVFSQNEATKLDELKKIAQREDYVVTWWDYGYPIRYYSDVKTLADGGKHLGKDNFFPS</sequence>
<evidence type="ECO:0000313" key="3">
    <source>
        <dbReference type="EMBL" id="MCH3853669.1"/>
    </source>
</evidence>
<dbReference type="Gene3D" id="3.40.1380.40">
    <property type="match status" value="1"/>
</dbReference>
<evidence type="ECO:0000259" key="2">
    <source>
        <dbReference type="Pfam" id="PF21436"/>
    </source>
</evidence>
<reference evidence="3" key="1">
    <citation type="submission" date="2021-12" db="EMBL/GenBank/DDBJ databases">
        <title>Prevalence of phenicol resistance gene fexA in Campylobacter isolated from poultry supply chain.</title>
        <authorList>
            <person name="Tang B."/>
            <person name="Zheng X."/>
            <person name="Lin J."/>
            <person name="Lin R."/>
            <person name="Yang H."/>
            <person name="Shen Z."/>
            <person name="Xia F."/>
        </authorList>
    </citation>
    <scope>NUCLEOTIDE SEQUENCE</scope>
    <source>
        <strain evidence="3">CJHN2011004</strain>
    </source>
</reference>
<gene>
    <name evidence="3" type="ORF">LZC39_16400</name>
</gene>
<dbReference type="EMBL" id="JAJUOL010001173">
    <property type="protein sequence ID" value="MCH3853669.1"/>
    <property type="molecule type" value="Genomic_DNA"/>
</dbReference>
<proteinExistence type="predicted"/>
<keyword evidence="1" id="KW-0472">Membrane</keyword>
<accession>A0AAW5EEE6</accession>
<keyword evidence="1" id="KW-1133">Transmembrane helix</keyword>
<evidence type="ECO:0000256" key="1">
    <source>
        <dbReference type="SAM" id="Phobius"/>
    </source>
</evidence>
<feature type="non-terminal residue" evidence="3">
    <location>
        <position position="135"/>
    </location>
</feature>
<protein>
    <submittedName>
        <fullName evidence="3">Dolichyl-diphosphooligosaccharide--protein glycosyltransferase subunit STT3</fullName>
    </submittedName>
</protein>